<evidence type="ECO:0000256" key="1">
    <source>
        <dbReference type="ARBA" id="ARBA00023015"/>
    </source>
</evidence>
<dbReference type="STRING" id="229920.ADM99_15570"/>
<keyword evidence="3" id="KW-0010">Activator</keyword>
<keyword evidence="5" id="KW-0175">Coiled coil</keyword>
<accession>A0A0P6XHH6</accession>
<evidence type="ECO:0000256" key="2">
    <source>
        <dbReference type="ARBA" id="ARBA00023125"/>
    </source>
</evidence>
<evidence type="ECO:0000259" key="6">
    <source>
        <dbReference type="PROSITE" id="PS50937"/>
    </source>
</evidence>
<dbReference type="PRINTS" id="PR00040">
    <property type="entry name" value="HTHMERR"/>
</dbReference>
<dbReference type="InterPro" id="IPR009061">
    <property type="entry name" value="DNA-bd_dom_put_sf"/>
</dbReference>
<dbReference type="SMART" id="SM00422">
    <property type="entry name" value="HTH_MERR"/>
    <property type="match status" value="1"/>
</dbReference>
<dbReference type="EMBL" id="LGCK01000014">
    <property type="protein sequence ID" value="KPL70539.1"/>
    <property type="molecule type" value="Genomic_DNA"/>
</dbReference>
<evidence type="ECO:0000313" key="8">
    <source>
        <dbReference type="Proteomes" id="UP000050430"/>
    </source>
</evidence>
<dbReference type="Gene3D" id="1.10.490.50">
    <property type="entry name" value="Antibiotic binding domain of TipA-like multidrug resistance regulators"/>
    <property type="match status" value="1"/>
</dbReference>
<proteinExistence type="predicted"/>
<gene>
    <name evidence="7" type="ORF">ADM99_15570</name>
</gene>
<dbReference type="Pfam" id="PF07739">
    <property type="entry name" value="TipAS"/>
    <property type="match status" value="1"/>
</dbReference>
<comment type="caution">
    <text evidence="7">The sequence shown here is derived from an EMBL/GenBank/DDBJ whole genome shotgun (WGS) entry which is preliminary data.</text>
</comment>
<dbReference type="Gene3D" id="1.10.1660.10">
    <property type="match status" value="1"/>
</dbReference>
<dbReference type="PANTHER" id="PTHR30204">
    <property type="entry name" value="REDOX-CYCLING DRUG-SENSING TRANSCRIPTIONAL ACTIVATOR SOXR"/>
    <property type="match status" value="1"/>
</dbReference>
<dbReference type="RefSeq" id="WP_081419960.1">
    <property type="nucleotide sequence ID" value="NZ_BBYA01000010.1"/>
</dbReference>
<name>A0A0P6XHH6_9CHLR</name>
<dbReference type="GO" id="GO:0003700">
    <property type="term" value="F:DNA-binding transcription factor activity"/>
    <property type="evidence" value="ECO:0007669"/>
    <property type="project" value="InterPro"/>
</dbReference>
<keyword evidence="1" id="KW-0805">Transcription regulation</keyword>
<dbReference type="Pfam" id="PF13411">
    <property type="entry name" value="MerR_1"/>
    <property type="match status" value="1"/>
</dbReference>
<dbReference type="InterPro" id="IPR047057">
    <property type="entry name" value="MerR_fam"/>
</dbReference>
<feature type="coiled-coil region" evidence="5">
    <location>
        <begin position="81"/>
        <end position="115"/>
    </location>
</feature>
<dbReference type="CDD" id="cd01106">
    <property type="entry name" value="HTH_TipAL-Mta"/>
    <property type="match status" value="1"/>
</dbReference>
<dbReference type="InterPro" id="IPR000551">
    <property type="entry name" value="MerR-type_HTH_dom"/>
</dbReference>
<dbReference type="SUPFAM" id="SSF46955">
    <property type="entry name" value="Putative DNA-binding domain"/>
    <property type="match status" value="1"/>
</dbReference>
<evidence type="ECO:0000313" key="7">
    <source>
        <dbReference type="EMBL" id="KPL70539.1"/>
    </source>
</evidence>
<keyword evidence="4" id="KW-0804">Transcription</keyword>
<dbReference type="PROSITE" id="PS50937">
    <property type="entry name" value="HTH_MERR_2"/>
    <property type="match status" value="1"/>
</dbReference>
<keyword evidence="2" id="KW-0238">DNA-binding</keyword>
<dbReference type="GO" id="GO:0003677">
    <property type="term" value="F:DNA binding"/>
    <property type="evidence" value="ECO:0007669"/>
    <property type="project" value="UniProtKB-KW"/>
</dbReference>
<reference evidence="7 8" key="1">
    <citation type="submission" date="2015-07" db="EMBL/GenBank/DDBJ databases">
        <title>Genome sequence of Leptolinea tardivitalis DSM 16556.</title>
        <authorList>
            <person name="Hemp J."/>
            <person name="Ward L.M."/>
            <person name="Pace L.A."/>
            <person name="Fischer W.W."/>
        </authorList>
    </citation>
    <scope>NUCLEOTIDE SEQUENCE [LARGE SCALE GENOMIC DNA]</scope>
    <source>
        <strain evidence="7 8">YMTK-2</strain>
    </source>
</reference>
<dbReference type="OrthoDB" id="9814833at2"/>
<sequence>MPDSIKLTVKQLASLAGVSVRTLHYYDEIGLLKPEDVAANGYRQYGEASLLRLQQIRLYREMDIPLKDIRDLVAQSDFDAVQALQAHRTSLQERIKRLEQLIKTIDKTIEHLEGKRKMKQSEYFEGWTEEKQPKFEQEIREKYGEHAMDGVVEWNSYTKEKKAAIMAEGQANMLAMSNLMDRLPQDAEVQAEVARWHQHLKYFYDPTIERMRGLGQMYVDDPRFGSVYEKVKPGLSHFMKKAIDAYCDRLEGK</sequence>
<dbReference type="Proteomes" id="UP000050430">
    <property type="component" value="Unassembled WGS sequence"/>
</dbReference>
<keyword evidence="8" id="KW-1185">Reference proteome</keyword>
<evidence type="ECO:0000256" key="5">
    <source>
        <dbReference type="SAM" id="Coils"/>
    </source>
</evidence>
<dbReference type="AlphaFoldDB" id="A0A0P6XHH6"/>
<evidence type="ECO:0000256" key="3">
    <source>
        <dbReference type="ARBA" id="ARBA00023159"/>
    </source>
</evidence>
<evidence type="ECO:0000256" key="4">
    <source>
        <dbReference type="ARBA" id="ARBA00023163"/>
    </source>
</evidence>
<dbReference type="InterPro" id="IPR012925">
    <property type="entry name" value="TipAS_dom"/>
</dbReference>
<dbReference type="PANTHER" id="PTHR30204:SF90">
    <property type="entry name" value="HTH-TYPE TRANSCRIPTIONAL ACTIVATOR MTA"/>
    <property type="match status" value="1"/>
</dbReference>
<protein>
    <recommendedName>
        <fullName evidence="6">HTH merR-type domain-containing protein</fullName>
    </recommendedName>
</protein>
<organism evidence="7 8">
    <name type="scientific">Leptolinea tardivitalis</name>
    <dbReference type="NCBI Taxonomy" id="229920"/>
    <lineage>
        <taxon>Bacteria</taxon>
        <taxon>Bacillati</taxon>
        <taxon>Chloroflexota</taxon>
        <taxon>Anaerolineae</taxon>
        <taxon>Anaerolineales</taxon>
        <taxon>Anaerolineaceae</taxon>
        <taxon>Leptolinea</taxon>
    </lineage>
</organism>
<dbReference type="SUPFAM" id="SSF89082">
    <property type="entry name" value="Antibiotic binding domain of TipA-like multidrug resistance regulators"/>
    <property type="match status" value="1"/>
</dbReference>
<feature type="domain" description="HTH merR-type" evidence="6">
    <location>
        <begin position="6"/>
        <end position="75"/>
    </location>
</feature>
<dbReference type="InterPro" id="IPR036244">
    <property type="entry name" value="TipA-like_antibiotic-bd"/>
</dbReference>